<feature type="domain" description="NADP-dependent oxidoreductase" evidence="3">
    <location>
        <begin position="42"/>
        <end position="336"/>
    </location>
</feature>
<organism evidence="4 5">
    <name type="scientific">Pseudomonas savastanoi pv. glycinea</name>
    <name type="common">Pseudomonas syringae pv. glycinea</name>
    <dbReference type="NCBI Taxonomy" id="318"/>
    <lineage>
        <taxon>Bacteria</taxon>
        <taxon>Pseudomonadati</taxon>
        <taxon>Pseudomonadota</taxon>
        <taxon>Gammaproteobacteria</taxon>
        <taxon>Pseudomonadales</taxon>
        <taxon>Pseudomonadaceae</taxon>
        <taxon>Pseudomonas</taxon>
    </lineage>
</organism>
<evidence type="ECO:0000256" key="1">
    <source>
        <dbReference type="ARBA" id="ARBA00023002"/>
    </source>
</evidence>
<dbReference type="Proteomes" id="UP000276829">
    <property type="component" value="Unassembled WGS sequence"/>
</dbReference>
<dbReference type="InterPro" id="IPR023210">
    <property type="entry name" value="NADP_OxRdtase_dom"/>
</dbReference>
<dbReference type="PANTHER" id="PTHR43364">
    <property type="entry name" value="NADH-SPECIFIC METHYLGLYOXAL REDUCTASE-RELATED"/>
    <property type="match status" value="1"/>
</dbReference>
<dbReference type="InterPro" id="IPR050523">
    <property type="entry name" value="AKR_Detox_Biosynth"/>
</dbReference>
<dbReference type="PANTHER" id="PTHR43364:SF4">
    <property type="entry name" value="NAD(P)-LINKED OXIDOREDUCTASE SUPERFAMILY PROTEIN"/>
    <property type="match status" value="1"/>
</dbReference>
<sequence>MTVSCPPCFSATGSHHWRYSIGRSKTMKYRTFGKTGLNVSQLALGTGNFGTGWGYGADPVASKAIFNAYAEAGGNFIDTADIYQFGQSEELLGTLLEGRRDDFVLATKFTNGASANPGRLAIGNNRKAMVSSVEASLKRLKTDRIDIYWAHHPDAVTPIEEIVRGFEDLARAGKILYAGLSNFPAWRLARAVTLAEISRALPIAAAQFEHSLVHREPEADLFQASYALGLGVVTWSPLGGGMLTGKYRKGESGRAEGFGGKVFQPENSAQRTRILDTVLEVAGELGVSAGQVAIAWAGSHGAVPIIGPRSHEQIADNLGALSLTLTDEQIQRLDAVSSLDPSAGPRSAADWSDETRARGVA</sequence>
<feature type="region of interest" description="Disordered" evidence="2">
    <location>
        <begin position="338"/>
        <end position="361"/>
    </location>
</feature>
<proteinExistence type="predicted"/>
<dbReference type="Pfam" id="PF00248">
    <property type="entry name" value="Aldo_ket_red"/>
    <property type="match status" value="1"/>
</dbReference>
<dbReference type="GO" id="GO:0005829">
    <property type="term" value="C:cytosol"/>
    <property type="evidence" value="ECO:0007669"/>
    <property type="project" value="TreeGrafter"/>
</dbReference>
<protein>
    <submittedName>
        <fullName evidence="4">Aldo/keto reductase family oxidoreductase</fullName>
    </submittedName>
</protein>
<accession>A0A3M3FTZ3</accession>
<dbReference type="CDD" id="cd19080">
    <property type="entry name" value="AKR_AKR9A_9B"/>
    <property type="match status" value="1"/>
</dbReference>
<comment type="caution">
    <text evidence="4">The sequence shown here is derived from an EMBL/GenBank/DDBJ whole genome shotgun (WGS) entry which is preliminary data.</text>
</comment>
<dbReference type="AlphaFoldDB" id="A0A3M3FTZ3"/>
<dbReference type="FunFam" id="3.20.20.100:FF:000004">
    <property type="entry name" value="Oxidoreductase, aldo/keto reductase"/>
    <property type="match status" value="1"/>
</dbReference>
<evidence type="ECO:0000313" key="4">
    <source>
        <dbReference type="EMBL" id="RMM65353.1"/>
    </source>
</evidence>
<dbReference type="SUPFAM" id="SSF51430">
    <property type="entry name" value="NAD(P)-linked oxidoreductase"/>
    <property type="match status" value="1"/>
</dbReference>
<dbReference type="GO" id="GO:0016491">
    <property type="term" value="F:oxidoreductase activity"/>
    <property type="evidence" value="ECO:0007669"/>
    <property type="project" value="UniProtKB-KW"/>
</dbReference>
<keyword evidence="1" id="KW-0560">Oxidoreductase</keyword>
<evidence type="ECO:0000313" key="5">
    <source>
        <dbReference type="Proteomes" id="UP000276829"/>
    </source>
</evidence>
<evidence type="ECO:0000259" key="3">
    <source>
        <dbReference type="Pfam" id="PF00248"/>
    </source>
</evidence>
<evidence type="ECO:0000256" key="2">
    <source>
        <dbReference type="SAM" id="MobiDB-lite"/>
    </source>
</evidence>
<dbReference type="InterPro" id="IPR036812">
    <property type="entry name" value="NAD(P)_OxRdtase_dom_sf"/>
</dbReference>
<dbReference type="EMBL" id="RBON01000242">
    <property type="protein sequence ID" value="RMM65353.1"/>
    <property type="molecule type" value="Genomic_DNA"/>
</dbReference>
<dbReference type="Gene3D" id="3.20.20.100">
    <property type="entry name" value="NADP-dependent oxidoreductase domain"/>
    <property type="match status" value="1"/>
</dbReference>
<name>A0A3M3FTZ3_PSESG</name>
<reference evidence="4 5" key="1">
    <citation type="submission" date="2018-08" db="EMBL/GenBank/DDBJ databases">
        <title>Recombination of ecologically and evolutionarily significant loci maintains genetic cohesion in the Pseudomonas syringae species complex.</title>
        <authorList>
            <person name="Dillon M."/>
            <person name="Thakur S."/>
            <person name="Almeida R.N.D."/>
            <person name="Weir B.S."/>
            <person name="Guttman D.S."/>
        </authorList>
    </citation>
    <scope>NUCLEOTIDE SEQUENCE [LARGE SCALE GENOMIC DNA]</scope>
    <source>
        <strain evidence="4 5">ICMP 4324</strain>
    </source>
</reference>
<gene>
    <name evidence="4" type="ORF">ALQ73_01905</name>
</gene>